<dbReference type="EMBL" id="JBEDUW010000002">
    <property type="protein sequence ID" value="KAK9946446.1"/>
    <property type="molecule type" value="Genomic_DNA"/>
</dbReference>
<evidence type="ECO:0000313" key="2">
    <source>
        <dbReference type="EMBL" id="KAK9946446.1"/>
    </source>
</evidence>
<comment type="caution">
    <text evidence="2">The sequence shown here is derived from an EMBL/GenBank/DDBJ whole genome shotgun (WGS) entry which is preliminary data.</text>
</comment>
<accession>A0AAW1YCK1</accession>
<organism evidence="2 3">
    <name type="scientific">Rubus argutus</name>
    <name type="common">Southern blackberry</name>
    <dbReference type="NCBI Taxonomy" id="59490"/>
    <lineage>
        <taxon>Eukaryota</taxon>
        <taxon>Viridiplantae</taxon>
        <taxon>Streptophyta</taxon>
        <taxon>Embryophyta</taxon>
        <taxon>Tracheophyta</taxon>
        <taxon>Spermatophyta</taxon>
        <taxon>Magnoliopsida</taxon>
        <taxon>eudicotyledons</taxon>
        <taxon>Gunneridae</taxon>
        <taxon>Pentapetalae</taxon>
        <taxon>rosids</taxon>
        <taxon>fabids</taxon>
        <taxon>Rosales</taxon>
        <taxon>Rosaceae</taxon>
        <taxon>Rosoideae</taxon>
        <taxon>Rosoideae incertae sedis</taxon>
        <taxon>Rubus</taxon>
    </lineage>
</organism>
<evidence type="ECO:0000256" key="1">
    <source>
        <dbReference type="SAM" id="SignalP"/>
    </source>
</evidence>
<reference evidence="2 3" key="1">
    <citation type="journal article" date="2023" name="G3 (Bethesda)">
        <title>A chromosome-length genome assembly and annotation of blackberry (Rubus argutus, cv. 'Hillquist').</title>
        <authorList>
            <person name="Bruna T."/>
            <person name="Aryal R."/>
            <person name="Dudchenko O."/>
            <person name="Sargent D.J."/>
            <person name="Mead D."/>
            <person name="Buti M."/>
            <person name="Cavallini A."/>
            <person name="Hytonen T."/>
            <person name="Andres J."/>
            <person name="Pham M."/>
            <person name="Weisz D."/>
            <person name="Mascagni F."/>
            <person name="Usai G."/>
            <person name="Natali L."/>
            <person name="Bassil N."/>
            <person name="Fernandez G.E."/>
            <person name="Lomsadze A."/>
            <person name="Armour M."/>
            <person name="Olukolu B."/>
            <person name="Poorten T."/>
            <person name="Britton C."/>
            <person name="Davik J."/>
            <person name="Ashrafi H."/>
            <person name="Aiden E.L."/>
            <person name="Borodovsky M."/>
            <person name="Worthington M."/>
        </authorList>
    </citation>
    <scope>NUCLEOTIDE SEQUENCE [LARGE SCALE GENOMIC DNA]</scope>
    <source>
        <strain evidence="2">PI 553951</strain>
    </source>
</reference>
<keyword evidence="3" id="KW-1185">Reference proteome</keyword>
<evidence type="ECO:0000313" key="3">
    <source>
        <dbReference type="Proteomes" id="UP001457282"/>
    </source>
</evidence>
<dbReference type="Proteomes" id="UP001457282">
    <property type="component" value="Unassembled WGS sequence"/>
</dbReference>
<sequence>MKKMSSAWFVLVMTILVLSTEFVQVDCRAFDPIRRLAMDAKSRLMELRRWPEWEALRFLLVTTHHRAIIILLIGLREELDV</sequence>
<gene>
    <name evidence="2" type="ORF">M0R45_011911</name>
</gene>
<dbReference type="AlphaFoldDB" id="A0AAW1YCK1"/>
<feature type="signal peptide" evidence="1">
    <location>
        <begin position="1"/>
        <end position="19"/>
    </location>
</feature>
<keyword evidence="1" id="KW-0732">Signal</keyword>
<proteinExistence type="predicted"/>
<protein>
    <submittedName>
        <fullName evidence="2">Uncharacterized protein</fullName>
    </submittedName>
</protein>
<feature type="chain" id="PRO_5044025055" evidence="1">
    <location>
        <begin position="20"/>
        <end position="81"/>
    </location>
</feature>
<name>A0AAW1YCK1_RUBAR</name>